<dbReference type="OrthoDB" id="7867302at2"/>
<dbReference type="STRING" id="1090615.SAMN04515671_2279"/>
<protein>
    <submittedName>
        <fullName evidence="2">Quinol monooxygenase YgiN</fullName>
    </submittedName>
</protein>
<gene>
    <name evidence="2" type="ORF">SAMN04515671_2279</name>
</gene>
<dbReference type="PROSITE" id="PS51725">
    <property type="entry name" value="ABM"/>
    <property type="match status" value="1"/>
</dbReference>
<dbReference type="InterPro" id="IPR007138">
    <property type="entry name" value="ABM_dom"/>
</dbReference>
<keyword evidence="2" id="KW-0560">Oxidoreductase</keyword>
<reference evidence="2 3" key="1">
    <citation type="submission" date="2016-10" db="EMBL/GenBank/DDBJ databases">
        <authorList>
            <person name="de Groot N.N."/>
        </authorList>
    </citation>
    <scope>NUCLEOTIDE SEQUENCE [LARGE SCALE GENOMIC DNA]</scope>
    <source>
        <strain evidence="3">P4-7,KCTC 19426,CECT 7604</strain>
    </source>
</reference>
<proteinExistence type="predicted"/>
<evidence type="ECO:0000313" key="2">
    <source>
        <dbReference type="EMBL" id="SDO89591.1"/>
    </source>
</evidence>
<dbReference type="EMBL" id="LT629710">
    <property type="protein sequence ID" value="SDO89591.1"/>
    <property type="molecule type" value="Genomic_DNA"/>
</dbReference>
<accession>A0A1H0NAA1</accession>
<dbReference type="RefSeq" id="WP_157695362.1">
    <property type="nucleotide sequence ID" value="NZ_LT629710.1"/>
</dbReference>
<name>A0A1H0NAA1_9ACTN</name>
<feature type="domain" description="ABM" evidence="1">
    <location>
        <begin position="3"/>
        <end position="97"/>
    </location>
</feature>
<keyword evidence="2" id="KW-0503">Monooxygenase</keyword>
<dbReference type="Pfam" id="PF03992">
    <property type="entry name" value="ABM"/>
    <property type="match status" value="1"/>
</dbReference>
<dbReference type="SUPFAM" id="SSF54909">
    <property type="entry name" value="Dimeric alpha+beta barrel"/>
    <property type="match status" value="1"/>
</dbReference>
<dbReference type="AlphaFoldDB" id="A0A1H0NAA1"/>
<keyword evidence="3" id="KW-1185">Reference proteome</keyword>
<organism evidence="2 3">
    <name type="scientific">Nakamurella panacisegetis</name>
    <dbReference type="NCBI Taxonomy" id="1090615"/>
    <lineage>
        <taxon>Bacteria</taxon>
        <taxon>Bacillati</taxon>
        <taxon>Actinomycetota</taxon>
        <taxon>Actinomycetes</taxon>
        <taxon>Nakamurellales</taxon>
        <taxon>Nakamurellaceae</taxon>
        <taxon>Nakamurella</taxon>
    </lineage>
</organism>
<dbReference type="Gene3D" id="3.30.70.100">
    <property type="match status" value="1"/>
</dbReference>
<dbReference type="InterPro" id="IPR011008">
    <property type="entry name" value="Dimeric_a/b-barrel"/>
</dbReference>
<sequence>MAHTALLHVTAKPGRGSEVISYYQATLSATRSRPGLIGLRVVRNVEDVNKFLLIEQWDSKADQAAYAEWRSTTPEVMAAFGEMIDSFSLDWWDEVNA</sequence>
<evidence type="ECO:0000313" key="3">
    <source>
        <dbReference type="Proteomes" id="UP000198741"/>
    </source>
</evidence>
<evidence type="ECO:0000259" key="1">
    <source>
        <dbReference type="PROSITE" id="PS51725"/>
    </source>
</evidence>
<dbReference type="Proteomes" id="UP000198741">
    <property type="component" value="Chromosome I"/>
</dbReference>
<dbReference type="GO" id="GO:0004497">
    <property type="term" value="F:monooxygenase activity"/>
    <property type="evidence" value="ECO:0007669"/>
    <property type="project" value="UniProtKB-KW"/>
</dbReference>